<dbReference type="EMBL" id="BONI01000023">
    <property type="protein sequence ID" value="GIG06407.1"/>
    <property type="molecule type" value="Genomic_DNA"/>
</dbReference>
<dbReference type="SUPFAM" id="SSF82171">
    <property type="entry name" value="DPP6 N-terminal domain-like"/>
    <property type="match status" value="1"/>
</dbReference>
<evidence type="ECO:0000256" key="1">
    <source>
        <dbReference type="SAM" id="Phobius"/>
    </source>
</evidence>
<feature type="transmembrane region" description="Helical" evidence="1">
    <location>
        <begin position="45"/>
        <end position="66"/>
    </location>
</feature>
<organism evidence="2 3">
    <name type="scientific">Catellatospora coxensis</name>
    <dbReference type="NCBI Taxonomy" id="310354"/>
    <lineage>
        <taxon>Bacteria</taxon>
        <taxon>Bacillati</taxon>
        <taxon>Actinomycetota</taxon>
        <taxon>Actinomycetes</taxon>
        <taxon>Micromonosporales</taxon>
        <taxon>Micromonosporaceae</taxon>
        <taxon>Catellatospora</taxon>
    </lineage>
</organism>
<gene>
    <name evidence="2" type="ORF">Cco03nite_31070</name>
</gene>
<name>A0A8J3P7A6_9ACTN</name>
<sequence length="471" mass="49901">MNDDQQIAALLTAAPPDPEPPLPPGLLEGLVPAARRDVRRRRATAALCAVVALLLGTGALLLPAGGRDAAPARPSPGKAAGLPDRIAGYSPLTGSVSAAPPGRALLLYGYGNSEMFRTYQTLVLGADAEVYRQLDAAPERTKPWLLSPDGRTVVLSEPDREVAEVRVVDLETGLTRQVPVPRPGGVVPLALSPDGNTLAYSIVDMTPIAAEAARDAGRYVEWYATGHGELMLLDLRTGQATGTGIVPVSAAAFAPDGRRLVVQSELRTWLVGLDGQRQREVMVPQGYGITVHNAWSPSGLLLAVVPWRSEGLDSQRVYIFDSGTSGAVRTVSLAEPSVLRGTADTETFLGWLSDTEVLGHAWDYGSDTGALSAVPLDGSPARVLSRFDDSYRCEFGLQRCVPYEISVAAGLLPGLGTRPAEPADRGPWPVGFQVAALVTVAVLAAVTWLVRRRVRRRRTGVEAPRPAQDGG</sequence>
<evidence type="ECO:0000313" key="3">
    <source>
        <dbReference type="Proteomes" id="UP000630887"/>
    </source>
</evidence>
<feature type="transmembrane region" description="Helical" evidence="1">
    <location>
        <begin position="428"/>
        <end position="450"/>
    </location>
</feature>
<keyword evidence="3" id="KW-1185">Reference proteome</keyword>
<keyword evidence="1" id="KW-1133">Transmembrane helix</keyword>
<proteinExistence type="predicted"/>
<evidence type="ECO:0008006" key="4">
    <source>
        <dbReference type="Google" id="ProtNLM"/>
    </source>
</evidence>
<keyword evidence="1" id="KW-0812">Transmembrane</keyword>
<dbReference type="Gene3D" id="2.120.10.30">
    <property type="entry name" value="TolB, C-terminal domain"/>
    <property type="match status" value="1"/>
</dbReference>
<evidence type="ECO:0000313" key="2">
    <source>
        <dbReference type="EMBL" id="GIG06407.1"/>
    </source>
</evidence>
<keyword evidence="1" id="KW-0472">Membrane</keyword>
<reference evidence="2 3" key="1">
    <citation type="submission" date="2021-01" db="EMBL/GenBank/DDBJ databases">
        <title>Whole genome shotgun sequence of Catellatospora coxensis NBRC 107359.</title>
        <authorList>
            <person name="Komaki H."/>
            <person name="Tamura T."/>
        </authorList>
    </citation>
    <scope>NUCLEOTIDE SEQUENCE [LARGE SCALE GENOMIC DNA]</scope>
    <source>
        <strain evidence="2 3">NBRC 107359</strain>
    </source>
</reference>
<protein>
    <recommendedName>
        <fullName evidence="4">WD40 repeat protein</fullName>
    </recommendedName>
</protein>
<dbReference type="AlphaFoldDB" id="A0A8J3P7A6"/>
<accession>A0A8J3P7A6</accession>
<dbReference type="RefSeq" id="WP_203692789.1">
    <property type="nucleotide sequence ID" value="NZ_BAAALC010000028.1"/>
</dbReference>
<dbReference type="Proteomes" id="UP000630887">
    <property type="component" value="Unassembled WGS sequence"/>
</dbReference>
<comment type="caution">
    <text evidence="2">The sequence shown here is derived from an EMBL/GenBank/DDBJ whole genome shotgun (WGS) entry which is preliminary data.</text>
</comment>
<dbReference type="InterPro" id="IPR011042">
    <property type="entry name" value="6-blade_b-propeller_TolB-like"/>
</dbReference>